<keyword evidence="2" id="KW-1015">Disulfide bond</keyword>
<dbReference type="PROSITE" id="PS51034">
    <property type="entry name" value="ZP_2"/>
    <property type="match status" value="1"/>
</dbReference>
<gene>
    <name evidence="5" type="primary">LOC103365266</name>
</gene>
<dbReference type="InterPro" id="IPR042235">
    <property type="entry name" value="ZP-C_dom"/>
</dbReference>
<evidence type="ECO:0000313" key="4">
    <source>
        <dbReference type="Proteomes" id="UP000694891"/>
    </source>
</evidence>
<dbReference type="InterPro" id="IPR001507">
    <property type="entry name" value="ZP_dom"/>
</dbReference>
<dbReference type="Pfam" id="PF23344">
    <property type="entry name" value="ZP-N"/>
    <property type="match status" value="1"/>
</dbReference>
<dbReference type="Pfam" id="PF08742">
    <property type="entry name" value="C8"/>
    <property type="match status" value="1"/>
</dbReference>
<dbReference type="InterPro" id="IPR014853">
    <property type="entry name" value="VWF/SSPO/ZAN-like_Cys-rich_dom"/>
</dbReference>
<dbReference type="PANTHER" id="PTHR14002">
    <property type="entry name" value="ENDOGLIN/TGF-BETA RECEPTOR TYPE III"/>
    <property type="match status" value="1"/>
</dbReference>
<dbReference type="Proteomes" id="UP000694891">
    <property type="component" value="Unplaced"/>
</dbReference>
<evidence type="ECO:0000256" key="1">
    <source>
        <dbReference type="ARBA" id="ARBA00022729"/>
    </source>
</evidence>
<dbReference type="GeneID" id="103365266"/>
<dbReference type="InterPro" id="IPR055356">
    <property type="entry name" value="ZP-N"/>
</dbReference>
<dbReference type="RefSeq" id="XP_008290891.1">
    <property type="nucleotide sequence ID" value="XM_008292669.1"/>
</dbReference>
<dbReference type="PANTHER" id="PTHR14002:SF50">
    <property type="entry name" value="ALPHA-TECTORIN-LIKE-RELATED"/>
    <property type="match status" value="1"/>
</dbReference>
<evidence type="ECO:0000259" key="3">
    <source>
        <dbReference type="PROSITE" id="PS51034"/>
    </source>
</evidence>
<dbReference type="SMART" id="SM00241">
    <property type="entry name" value="ZP"/>
    <property type="match status" value="1"/>
</dbReference>
<keyword evidence="4" id="KW-1185">Reference proteome</keyword>
<protein>
    <submittedName>
        <fullName evidence="5">Alpha-tectorin-like</fullName>
    </submittedName>
</protein>
<reference evidence="5" key="1">
    <citation type="submission" date="2025-08" db="UniProtKB">
        <authorList>
            <consortium name="RefSeq"/>
        </authorList>
    </citation>
    <scope>IDENTIFICATION</scope>
</reference>
<name>A0A9Y4N232_9TELE</name>
<dbReference type="Pfam" id="PF00100">
    <property type="entry name" value="Zona_pellucida"/>
    <property type="match status" value="1"/>
</dbReference>
<dbReference type="Gene3D" id="2.60.40.3210">
    <property type="entry name" value="Zona pellucida, ZP-N domain"/>
    <property type="match status" value="1"/>
</dbReference>
<dbReference type="InterPro" id="IPR055355">
    <property type="entry name" value="ZP-C"/>
</dbReference>
<evidence type="ECO:0000256" key="2">
    <source>
        <dbReference type="ARBA" id="ARBA00023157"/>
    </source>
</evidence>
<dbReference type="AlphaFoldDB" id="A0A9Y4N232"/>
<keyword evidence="1" id="KW-0732">Signal</keyword>
<dbReference type="Gene3D" id="2.60.40.4100">
    <property type="entry name" value="Zona pellucida, ZP-C domain"/>
    <property type="match status" value="1"/>
</dbReference>
<dbReference type="SMART" id="SM00832">
    <property type="entry name" value="C8"/>
    <property type="match status" value="1"/>
</dbReference>
<organism evidence="4 5">
    <name type="scientific">Stegastes partitus</name>
    <name type="common">bicolor damselfish</name>
    <dbReference type="NCBI Taxonomy" id="144197"/>
    <lineage>
        <taxon>Eukaryota</taxon>
        <taxon>Metazoa</taxon>
        <taxon>Chordata</taxon>
        <taxon>Craniata</taxon>
        <taxon>Vertebrata</taxon>
        <taxon>Euteleostomi</taxon>
        <taxon>Actinopterygii</taxon>
        <taxon>Neopterygii</taxon>
        <taxon>Teleostei</taxon>
        <taxon>Neoteleostei</taxon>
        <taxon>Acanthomorphata</taxon>
        <taxon>Ovalentaria</taxon>
        <taxon>Pomacentridae</taxon>
        <taxon>Stegastes</taxon>
    </lineage>
</organism>
<feature type="domain" description="ZP" evidence="3">
    <location>
        <begin position="436"/>
        <end position="686"/>
    </location>
</feature>
<sequence>MNSSLSCSWRIQYTSTEGQHKLNLASYGKQSALTGIGTVTFDTYLGGTKVNSTLTSASMRYLDFTGCREAGVGYTPDSQLRFSPLAASNMLRPLLLLSAVTLVAGVQFSADQTIDIRGCPITFYGKRYENAYRHHEVCVFDKICTVTGHTVINILGQMTVIEDRCSYSLLSAPSNPNFRLVGNFRERRRTDVSFLESVTLQLRDVFVNIHLEQGAKARLNESVLRLNSSLRDVQGVMMSKDHRGVVAKVSLANSNVSIFFDGNTAQIRIQGPVVTSLAGLCGLSGGSPNQLTLPGSNQSCQTKHQQAADVGINCTAAAQRCGRLMQPPFVACHSSIDPQPFITACNRTLCRYPALDGLNCQFLEAYARACQLHDASLQSWRSAARCPSPEAFCQDRTCSAHEFCGEKTPGGDTRCFCRAIFASKYKSEDSLGEPTVCSESSATVSLLDCLLQDKGISYSTLHLNNDTCRGQMDEVTHMVTFSYNSSNTCGADVTSNSSKIFFTNTIKTTNVSSGVITRLDQVHINFSCVYTQPEIQFTSFRIKDSSVFQKITSGAWNYNLTMKAYSDPAHTQAVDRNTELQLNQKIWVELDTVGLEGGLVALVTDSCWATKDQQSNSTKRHKLIENGCASPGDQTVKVMGNGLGTSNSFSFNMFQFSGSSGEVYLHCKLQLCVKAKTSCDPVASTATRTDRQAADLCDDP</sequence>
<evidence type="ECO:0000313" key="5">
    <source>
        <dbReference type="RefSeq" id="XP_008290891.1"/>
    </source>
</evidence>
<proteinExistence type="predicted"/>
<accession>A0A9Y4N232</accession>